<comment type="caution">
    <text evidence="2">The sequence shown here is derived from an EMBL/GenBank/DDBJ whole genome shotgun (WGS) entry which is preliminary data.</text>
</comment>
<dbReference type="HOGENOM" id="CLU_3156906_0_0_6"/>
<dbReference type="Proteomes" id="UP000006201">
    <property type="component" value="Unassembled WGS sequence"/>
</dbReference>
<evidence type="ECO:0000256" key="1">
    <source>
        <dbReference type="SAM" id="MobiDB-lite"/>
    </source>
</evidence>
<organism evidence="2 3">
    <name type="scientific">Pseudoalteromonas tunicata D2</name>
    <dbReference type="NCBI Taxonomy" id="87626"/>
    <lineage>
        <taxon>Bacteria</taxon>
        <taxon>Pseudomonadati</taxon>
        <taxon>Pseudomonadota</taxon>
        <taxon>Gammaproteobacteria</taxon>
        <taxon>Alteromonadales</taxon>
        <taxon>Pseudoalteromonadaceae</taxon>
        <taxon>Pseudoalteromonas</taxon>
    </lineage>
</organism>
<proteinExistence type="predicted"/>
<reference evidence="2 3" key="1">
    <citation type="submission" date="2006-02" db="EMBL/GenBank/DDBJ databases">
        <authorList>
            <person name="Moran M.A."/>
            <person name="Kjelleberg S."/>
            <person name="Egan S."/>
            <person name="Saunders N."/>
            <person name="Thomas T."/>
            <person name="Ferriera S."/>
            <person name="Johnson J."/>
            <person name="Kravitz S."/>
            <person name="Halpern A."/>
            <person name="Remington K."/>
            <person name="Beeson K."/>
            <person name="Tran B."/>
            <person name="Rogers Y.-H."/>
            <person name="Friedman R."/>
            <person name="Venter J.C."/>
        </authorList>
    </citation>
    <scope>NUCLEOTIDE SEQUENCE [LARGE SCALE GENOMIC DNA]</scope>
    <source>
        <strain evidence="2 3">D2</strain>
    </source>
</reference>
<evidence type="ECO:0000313" key="2">
    <source>
        <dbReference type="EMBL" id="EAR29787.1"/>
    </source>
</evidence>
<dbReference type="EMBL" id="AAOH01000002">
    <property type="protein sequence ID" value="EAR29787.1"/>
    <property type="molecule type" value="Genomic_DNA"/>
</dbReference>
<sequence length="48" mass="5699">MEFIKHQPSGNKREQKRQTGDQLWQKKGNYSFTAYKLIFLGIVRLSNL</sequence>
<dbReference type="STRING" id="87626.PTD2_13244"/>
<gene>
    <name evidence="2" type="ORF">PTD2_13244</name>
</gene>
<evidence type="ECO:0000313" key="3">
    <source>
        <dbReference type="Proteomes" id="UP000006201"/>
    </source>
</evidence>
<protein>
    <submittedName>
        <fullName evidence="2">Uncharacterized protein</fullName>
    </submittedName>
</protein>
<accession>A4C733</accession>
<feature type="region of interest" description="Disordered" evidence="1">
    <location>
        <begin position="1"/>
        <end position="22"/>
    </location>
</feature>
<name>A4C733_9GAMM</name>
<keyword evidence="3" id="KW-1185">Reference proteome</keyword>
<dbReference type="AlphaFoldDB" id="A4C733"/>